<dbReference type="GO" id="GO:0009097">
    <property type="term" value="P:isoleucine biosynthetic process"/>
    <property type="evidence" value="ECO:0007669"/>
    <property type="project" value="TreeGrafter"/>
</dbReference>
<comment type="similarity">
    <text evidence="2">Belongs to the serine/threonine dehydratase family.</text>
</comment>
<keyword evidence="3" id="KW-0663">Pyridoxal phosphate</keyword>
<dbReference type="GO" id="GO:0004794">
    <property type="term" value="F:threonine deaminase activity"/>
    <property type="evidence" value="ECO:0007669"/>
    <property type="project" value="TreeGrafter"/>
</dbReference>
<accession>A0A369TJX1</accession>
<dbReference type="InterPro" id="IPR036052">
    <property type="entry name" value="TrpB-like_PALP_sf"/>
</dbReference>
<evidence type="ECO:0000256" key="3">
    <source>
        <dbReference type="ARBA" id="ARBA00022898"/>
    </source>
</evidence>
<dbReference type="SUPFAM" id="SSF53686">
    <property type="entry name" value="Tryptophan synthase beta subunit-like PLP-dependent enzymes"/>
    <property type="match status" value="1"/>
</dbReference>
<dbReference type="PROSITE" id="PS00165">
    <property type="entry name" value="DEHYDRATASE_SER_THR"/>
    <property type="match status" value="1"/>
</dbReference>
<name>A0A369TJX1_9PROT</name>
<dbReference type="Pfam" id="PF00291">
    <property type="entry name" value="PALP"/>
    <property type="match status" value="1"/>
</dbReference>
<evidence type="ECO:0000259" key="5">
    <source>
        <dbReference type="Pfam" id="PF00291"/>
    </source>
</evidence>
<dbReference type="InterPro" id="IPR001926">
    <property type="entry name" value="TrpB-like_PALP"/>
</dbReference>
<proteinExistence type="inferred from homology"/>
<comment type="cofactor">
    <cofactor evidence="1">
        <name>pyridoxal 5'-phosphate</name>
        <dbReference type="ChEBI" id="CHEBI:597326"/>
    </cofactor>
</comment>
<dbReference type="Proteomes" id="UP000253941">
    <property type="component" value="Unassembled WGS sequence"/>
</dbReference>
<evidence type="ECO:0000256" key="2">
    <source>
        <dbReference type="ARBA" id="ARBA00010869"/>
    </source>
</evidence>
<dbReference type="GO" id="GO:0003941">
    <property type="term" value="F:L-serine ammonia-lyase activity"/>
    <property type="evidence" value="ECO:0007669"/>
    <property type="project" value="TreeGrafter"/>
</dbReference>
<dbReference type="NCBIfam" id="NF005680">
    <property type="entry name" value="PRK07476.1"/>
    <property type="match status" value="1"/>
</dbReference>
<comment type="caution">
    <text evidence="6">The sequence shown here is derived from an EMBL/GenBank/DDBJ whole genome shotgun (WGS) entry which is preliminary data.</text>
</comment>
<dbReference type="FunFam" id="3.40.50.1100:FF:000005">
    <property type="entry name" value="Threonine dehydratase catabolic"/>
    <property type="match status" value="1"/>
</dbReference>
<evidence type="ECO:0000313" key="7">
    <source>
        <dbReference type="Proteomes" id="UP000253941"/>
    </source>
</evidence>
<keyword evidence="7" id="KW-1185">Reference proteome</keyword>
<organism evidence="6 7">
    <name type="scientific">Ferruginivarius sediminum</name>
    <dbReference type="NCBI Taxonomy" id="2661937"/>
    <lineage>
        <taxon>Bacteria</taxon>
        <taxon>Pseudomonadati</taxon>
        <taxon>Pseudomonadota</taxon>
        <taxon>Alphaproteobacteria</taxon>
        <taxon>Rhodospirillales</taxon>
        <taxon>Rhodospirillaceae</taxon>
        <taxon>Ferruginivarius</taxon>
    </lineage>
</organism>
<protein>
    <submittedName>
        <fullName evidence="6">Hydroxyectoine utilization dehydratase EutB</fullName>
    </submittedName>
</protein>
<dbReference type="AlphaFoldDB" id="A0A369TJX1"/>
<gene>
    <name evidence="6" type="ORF">DRB17_03950</name>
</gene>
<dbReference type="NCBIfam" id="TIGR02991">
    <property type="entry name" value="ectoine_eutB"/>
    <property type="match status" value="1"/>
</dbReference>
<dbReference type="PANTHER" id="PTHR48078">
    <property type="entry name" value="THREONINE DEHYDRATASE, MITOCHONDRIAL-RELATED"/>
    <property type="match status" value="1"/>
</dbReference>
<dbReference type="InterPro" id="IPR000634">
    <property type="entry name" value="Ser/Thr_deHydtase_PyrdxlP-BS"/>
</dbReference>
<dbReference type="RefSeq" id="WP_114580888.1">
    <property type="nucleotide sequence ID" value="NZ_QPMH01000003.1"/>
</dbReference>
<dbReference type="InterPro" id="IPR014333">
    <property type="entry name" value="Ectoine_EutB"/>
</dbReference>
<dbReference type="EMBL" id="QPMH01000003">
    <property type="protein sequence ID" value="RDD63206.1"/>
    <property type="molecule type" value="Genomic_DNA"/>
</dbReference>
<dbReference type="GO" id="GO:0006565">
    <property type="term" value="P:L-serine catabolic process"/>
    <property type="evidence" value="ECO:0007669"/>
    <property type="project" value="TreeGrafter"/>
</dbReference>
<evidence type="ECO:0000256" key="4">
    <source>
        <dbReference type="ARBA" id="ARBA00023239"/>
    </source>
</evidence>
<evidence type="ECO:0000256" key="1">
    <source>
        <dbReference type="ARBA" id="ARBA00001933"/>
    </source>
</evidence>
<keyword evidence="4" id="KW-0456">Lyase</keyword>
<dbReference type="InterPro" id="IPR050147">
    <property type="entry name" value="Ser/Thr_Dehydratase"/>
</dbReference>
<dbReference type="Gene3D" id="3.40.50.1100">
    <property type="match status" value="2"/>
</dbReference>
<reference evidence="6 7" key="1">
    <citation type="submission" date="2018-07" db="EMBL/GenBank/DDBJ databases">
        <title>Venubactetium sediminum gen. nov., sp. nov., isolated from a marine solar saltern.</title>
        <authorList>
            <person name="Wang S."/>
        </authorList>
    </citation>
    <scope>NUCLEOTIDE SEQUENCE [LARGE SCALE GENOMIC DNA]</scope>
    <source>
        <strain evidence="6 7">WD2A32</strain>
    </source>
</reference>
<dbReference type="PANTHER" id="PTHR48078:SF6">
    <property type="entry name" value="L-THREONINE DEHYDRATASE CATABOLIC TDCB"/>
    <property type="match status" value="1"/>
</dbReference>
<evidence type="ECO:0000313" key="6">
    <source>
        <dbReference type="EMBL" id="RDD63206.1"/>
    </source>
</evidence>
<feature type="domain" description="Tryptophan synthase beta chain-like PALP" evidence="5">
    <location>
        <begin position="23"/>
        <end position="313"/>
    </location>
</feature>
<dbReference type="GO" id="GO:0006567">
    <property type="term" value="P:L-threonine catabolic process"/>
    <property type="evidence" value="ECO:0007669"/>
    <property type="project" value="TreeGrafter"/>
</dbReference>
<sequence length="330" mass="34663">MGKASDAGVNLQDIMAARRRIAPYVVRTPTVLAKGLKERVGAEVALKLDSLQHTGSFKLRGATNRMLRLSPAEREAGVVACSTGNHGRAVAEAARRLGIPAKITLSELVPENKLAGIRAHGAETIIHGRSQDEAFEEAHRLVREEGMTLIDTFDHPDVIAGQGTAGLELLEDMPDIDTLLVPLSGGGLMAGIAVAAKAANPNIRVIGISMERGPAMIESLRAGKPVQVEEQSSLADSLGGGIGLDNRWSFPLVRALGDDFILLSEDEIAAGMTHLYWHEQLVAEGASAVGIGALLSGKVKPRDGGTIATVVSGCNVDMATFTRVVAGDAY</sequence>
<dbReference type="CDD" id="cd01562">
    <property type="entry name" value="Thr-dehyd"/>
    <property type="match status" value="1"/>
</dbReference>
<dbReference type="GO" id="GO:0030170">
    <property type="term" value="F:pyridoxal phosphate binding"/>
    <property type="evidence" value="ECO:0007669"/>
    <property type="project" value="InterPro"/>
</dbReference>